<evidence type="ECO:0000313" key="3">
    <source>
        <dbReference type="Proteomes" id="UP000271974"/>
    </source>
</evidence>
<dbReference type="OrthoDB" id="10597340at2759"/>
<feature type="region of interest" description="Disordered" evidence="1">
    <location>
        <begin position="295"/>
        <end position="327"/>
    </location>
</feature>
<feature type="region of interest" description="Disordered" evidence="1">
    <location>
        <begin position="165"/>
        <end position="199"/>
    </location>
</feature>
<dbReference type="EMBL" id="RQTK01000023">
    <property type="protein sequence ID" value="RUS90863.1"/>
    <property type="molecule type" value="Genomic_DNA"/>
</dbReference>
<organism evidence="2 3">
    <name type="scientific">Elysia chlorotica</name>
    <name type="common">Eastern emerald elysia</name>
    <name type="synonym">Sea slug</name>
    <dbReference type="NCBI Taxonomy" id="188477"/>
    <lineage>
        <taxon>Eukaryota</taxon>
        <taxon>Metazoa</taxon>
        <taxon>Spiralia</taxon>
        <taxon>Lophotrochozoa</taxon>
        <taxon>Mollusca</taxon>
        <taxon>Gastropoda</taxon>
        <taxon>Heterobranchia</taxon>
        <taxon>Euthyneura</taxon>
        <taxon>Panpulmonata</taxon>
        <taxon>Sacoglossa</taxon>
        <taxon>Placobranchoidea</taxon>
        <taxon>Plakobranchidae</taxon>
        <taxon>Elysia</taxon>
    </lineage>
</organism>
<dbReference type="Proteomes" id="UP000271974">
    <property type="component" value="Unassembled WGS sequence"/>
</dbReference>
<reference evidence="2 3" key="1">
    <citation type="submission" date="2019-01" db="EMBL/GenBank/DDBJ databases">
        <title>A draft genome assembly of the solar-powered sea slug Elysia chlorotica.</title>
        <authorList>
            <person name="Cai H."/>
            <person name="Li Q."/>
            <person name="Fang X."/>
            <person name="Li J."/>
            <person name="Curtis N.E."/>
            <person name="Altenburger A."/>
            <person name="Shibata T."/>
            <person name="Feng M."/>
            <person name="Maeda T."/>
            <person name="Schwartz J.A."/>
            <person name="Shigenobu S."/>
            <person name="Lundholm N."/>
            <person name="Nishiyama T."/>
            <person name="Yang H."/>
            <person name="Hasebe M."/>
            <person name="Li S."/>
            <person name="Pierce S.K."/>
            <person name="Wang J."/>
        </authorList>
    </citation>
    <scope>NUCLEOTIDE SEQUENCE [LARGE SCALE GENOMIC DNA]</scope>
    <source>
        <strain evidence="2">EC2010</strain>
        <tissue evidence="2">Whole organism of an adult</tissue>
    </source>
</reference>
<proteinExistence type="predicted"/>
<evidence type="ECO:0000313" key="2">
    <source>
        <dbReference type="EMBL" id="RUS90863.1"/>
    </source>
</evidence>
<keyword evidence="3" id="KW-1185">Reference proteome</keyword>
<dbReference type="AlphaFoldDB" id="A0A433UAM9"/>
<feature type="compositionally biased region" description="Low complexity" evidence="1">
    <location>
        <begin position="180"/>
        <end position="197"/>
    </location>
</feature>
<sequence length="327" mass="35917">MAEASGSGASGPSCSYRYYPSSPGSPIQAEAAQGLPPPPRDLAEASSCACPQSPIPSARLHMSRFFRKSPEAKASRKTAVAAADAKSNKGKPKNTLFKINKLPRYLWAAFGRVRGPLKRHLKRRKCGRSAKRAYPWSKARCVSCLFNVQWFEAAAGQDEVSQMMAASTARSPRPNKAARRAQAANAAAAASQPAGASLPLKQNDCQSLAALPRGRRRLFPDVADERPRRLSDIMEEEEEERQYIAEERDFAENYSAELPENGEYEQVDRQQNKNKELVRVGEKRKAATELQLVIKPVGAGAGPSSKDDGADDEDPPVVRRPVRRRLF</sequence>
<name>A0A433UAM9_ELYCH</name>
<evidence type="ECO:0000256" key="1">
    <source>
        <dbReference type="SAM" id="MobiDB-lite"/>
    </source>
</evidence>
<gene>
    <name evidence="2" type="ORF">EGW08_001370</name>
</gene>
<feature type="region of interest" description="Disordered" evidence="1">
    <location>
        <begin position="25"/>
        <end position="56"/>
    </location>
</feature>
<accession>A0A433UAM9</accession>
<comment type="caution">
    <text evidence="2">The sequence shown here is derived from an EMBL/GenBank/DDBJ whole genome shotgun (WGS) entry which is preliminary data.</text>
</comment>
<protein>
    <submittedName>
        <fullName evidence="2">Uncharacterized protein</fullName>
    </submittedName>
</protein>